<keyword evidence="2" id="KW-1133">Transmembrane helix</keyword>
<keyword evidence="2" id="KW-0812">Transmembrane</keyword>
<reference evidence="3" key="1">
    <citation type="journal article" date="2020" name="Stud. Mycol.">
        <title>101 Dothideomycetes genomes: a test case for predicting lifestyles and emergence of pathogens.</title>
        <authorList>
            <person name="Haridas S."/>
            <person name="Albert R."/>
            <person name="Binder M."/>
            <person name="Bloem J."/>
            <person name="Labutti K."/>
            <person name="Salamov A."/>
            <person name="Andreopoulos B."/>
            <person name="Baker S."/>
            <person name="Barry K."/>
            <person name="Bills G."/>
            <person name="Bluhm B."/>
            <person name="Cannon C."/>
            <person name="Castanera R."/>
            <person name="Culley D."/>
            <person name="Daum C."/>
            <person name="Ezra D."/>
            <person name="Gonzalez J."/>
            <person name="Henrissat B."/>
            <person name="Kuo A."/>
            <person name="Liang C."/>
            <person name="Lipzen A."/>
            <person name="Lutzoni F."/>
            <person name="Magnuson J."/>
            <person name="Mondo S."/>
            <person name="Nolan M."/>
            <person name="Ohm R."/>
            <person name="Pangilinan J."/>
            <person name="Park H.-J."/>
            <person name="Ramirez L."/>
            <person name="Alfaro M."/>
            <person name="Sun H."/>
            <person name="Tritt A."/>
            <person name="Yoshinaga Y."/>
            <person name="Zwiers L.-H."/>
            <person name="Turgeon B."/>
            <person name="Goodwin S."/>
            <person name="Spatafora J."/>
            <person name="Crous P."/>
            <person name="Grigoriev I."/>
        </authorList>
    </citation>
    <scope>NUCLEOTIDE SEQUENCE</scope>
    <source>
        <strain evidence="3">CBS 113818</strain>
    </source>
</reference>
<dbReference type="EMBL" id="MU006219">
    <property type="protein sequence ID" value="KAF2830486.1"/>
    <property type="molecule type" value="Genomic_DNA"/>
</dbReference>
<dbReference type="Proteomes" id="UP000799424">
    <property type="component" value="Unassembled WGS sequence"/>
</dbReference>
<evidence type="ECO:0000256" key="2">
    <source>
        <dbReference type="SAM" id="Phobius"/>
    </source>
</evidence>
<proteinExistence type="predicted"/>
<feature type="region of interest" description="Disordered" evidence="1">
    <location>
        <begin position="363"/>
        <end position="396"/>
    </location>
</feature>
<evidence type="ECO:0000256" key="1">
    <source>
        <dbReference type="SAM" id="MobiDB-lite"/>
    </source>
</evidence>
<feature type="transmembrane region" description="Helical" evidence="2">
    <location>
        <begin position="24"/>
        <end position="46"/>
    </location>
</feature>
<accession>A0A6A7AB78</accession>
<dbReference type="AlphaFoldDB" id="A0A6A7AB78"/>
<organism evidence="3 4">
    <name type="scientific">Ophiobolus disseminans</name>
    <dbReference type="NCBI Taxonomy" id="1469910"/>
    <lineage>
        <taxon>Eukaryota</taxon>
        <taxon>Fungi</taxon>
        <taxon>Dikarya</taxon>
        <taxon>Ascomycota</taxon>
        <taxon>Pezizomycotina</taxon>
        <taxon>Dothideomycetes</taxon>
        <taxon>Pleosporomycetidae</taxon>
        <taxon>Pleosporales</taxon>
        <taxon>Pleosporineae</taxon>
        <taxon>Phaeosphaeriaceae</taxon>
        <taxon>Ophiobolus</taxon>
    </lineage>
</organism>
<name>A0A6A7AB78_9PLEO</name>
<feature type="compositionally biased region" description="Polar residues" evidence="1">
    <location>
        <begin position="365"/>
        <end position="382"/>
    </location>
</feature>
<keyword evidence="4" id="KW-1185">Reference proteome</keyword>
<gene>
    <name evidence="3" type="ORF">CC86DRAFT_402524</name>
</gene>
<protein>
    <submittedName>
        <fullName evidence="3">Uncharacterized protein</fullName>
    </submittedName>
</protein>
<evidence type="ECO:0000313" key="4">
    <source>
        <dbReference type="Proteomes" id="UP000799424"/>
    </source>
</evidence>
<sequence length="418" mass="45219">MTVIPRAVSSSTTTPRPNPINGDLVLYGILGGSIALTLLFMSALALSVRRVYANPRVQDASREFSVAVDMRMTKILSSLPGYQTSRPTTAQSSGIIRESELRNAPEKPVVLDNKRMLGLDTATFLSRLPLIHAGTNSTDLVVTPAYVQPRHENINWNQGLQVDQSSGSNQNHPAIHDQLHRAEASDKDVNSGGVNPWHVERCPNPFIFKHLWEEPAVASPQRIAHNNSCRIGEIRSDDQGDLRAGEREAEEVVPVSVARPLVVPIPSDSNPSLDQQYESSVVDELEKDSITPATSTSSLSMMTKPKRALLGPFEVLDLFSFAAVIPEQLSLSSSPLGSPEVATNETAAVDADTHALRPEDVIPTPSASIESTPLFSVTSPSTAGGRRSNDTKLSCPDCDLHFPTPGLLRYANATTHED</sequence>
<evidence type="ECO:0000313" key="3">
    <source>
        <dbReference type="EMBL" id="KAF2830486.1"/>
    </source>
</evidence>
<keyword evidence="2" id="KW-0472">Membrane</keyword>